<evidence type="ECO:0000256" key="1">
    <source>
        <dbReference type="SAM" id="MobiDB-lite"/>
    </source>
</evidence>
<name>A0A8J3H2E7_9RHOB</name>
<dbReference type="Proteomes" id="UP000626220">
    <property type="component" value="Unassembled WGS sequence"/>
</dbReference>
<reference evidence="2" key="2">
    <citation type="submission" date="2020-09" db="EMBL/GenBank/DDBJ databases">
        <authorList>
            <person name="Sun Q."/>
            <person name="Kim S."/>
        </authorList>
    </citation>
    <scope>NUCLEOTIDE SEQUENCE</scope>
    <source>
        <strain evidence="2">KCTC 42650</strain>
    </source>
</reference>
<keyword evidence="3" id="KW-1185">Reference proteome</keyword>
<dbReference type="AlphaFoldDB" id="A0A8J3H2E7"/>
<dbReference type="EMBL" id="BNCJ01000020">
    <property type="protein sequence ID" value="GHF68078.1"/>
    <property type="molecule type" value="Genomic_DNA"/>
</dbReference>
<comment type="caution">
    <text evidence="2">The sequence shown here is derived from an EMBL/GenBank/DDBJ whole genome shotgun (WGS) entry which is preliminary data.</text>
</comment>
<proteinExistence type="predicted"/>
<protein>
    <submittedName>
        <fullName evidence="2">Uncharacterized protein</fullName>
    </submittedName>
</protein>
<reference evidence="2" key="1">
    <citation type="journal article" date="2014" name="Int. J. Syst. Evol. Microbiol.">
        <title>Complete genome sequence of Corynebacterium casei LMG S-19264T (=DSM 44701T), isolated from a smear-ripened cheese.</title>
        <authorList>
            <consortium name="US DOE Joint Genome Institute (JGI-PGF)"/>
            <person name="Walter F."/>
            <person name="Albersmeier A."/>
            <person name="Kalinowski J."/>
            <person name="Ruckert C."/>
        </authorList>
    </citation>
    <scope>NUCLEOTIDE SEQUENCE</scope>
    <source>
        <strain evidence="2">KCTC 42650</strain>
    </source>
</reference>
<feature type="region of interest" description="Disordered" evidence="1">
    <location>
        <begin position="1"/>
        <end position="22"/>
    </location>
</feature>
<sequence length="88" mass="9340">MRSGTGSATRTTTAKAISPSAITRAHPIHLPIHPTMRMSKLCARRLRKPCYRAGMRIGSGAAPGGFEGVLVGSDCLYGKNKAKAGPFW</sequence>
<feature type="compositionally biased region" description="Low complexity" evidence="1">
    <location>
        <begin position="1"/>
        <end position="14"/>
    </location>
</feature>
<organism evidence="2 3">
    <name type="scientific">Seohaeicola zhoushanensis</name>
    <dbReference type="NCBI Taxonomy" id="1569283"/>
    <lineage>
        <taxon>Bacteria</taxon>
        <taxon>Pseudomonadati</taxon>
        <taxon>Pseudomonadota</taxon>
        <taxon>Alphaproteobacteria</taxon>
        <taxon>Rhodobacterales</taxon>
        <taxon>Roseobacteraceae</taxon>
        <taxon>Seohaeicola</taxon>
    </lineage>
</organism>
<evidence type="ECO:0000313" key="3">
    <source>
        <dbReference type="Proteomes" id="UP000626220"/>
    </source>
</evidence>
<gene>
    <name evidence="2" type="ORF">GCM10017056_44130</name>
</gene>
<evidence type="ECO:0000313" key="2">
    <source>
        <dbReference type="EMBL" id="GHF68078.1"/>
    </source>
</evidence>
<accession>A0A8J3H2E7</accession>